<comment type="caution">
    <text evidence="5">The sequence shown here is derived from an EMBL/GenBank/DDBJ whole genome shotgun (WGS) entry which is preliminary data.</text>
</comment>
<keyword evidence="6" id="KW-1185">Reference proteome</keyword>
<dbReference type="RefSeq" id="WP_183754011.1">
    <property type="nucleotide sequence ID" value="NZ_JACICC010000008.1"/>
</dbReference>
<dbReference type="PANTHER" id="PTHR43537">
    <property type="entry name" value="TRANSCRIPTIONAL REGULATOR, GNTR FAMILY"/>
    <property type="match status" value="1"/>
</dbReference>
<dbReference type="InterPro" id="IPR008920">
    <property type="entry name" value="TF_FadR/GntR_C"/>
</dbReference>
<evidence type="ECO:0000259" key="4">
    <source>
        <dbReference type="PROSITE" id="PS50949"/>
    </source>
</evidence>
<evidence type="ECO:0000256" key="3">
    <source>
        <dbReference type="ARBA" id="ARBA00023163"/>
    </source>
</evidence>
<keyword evidence="3" id="KW-0804">Transcription</keyword>
<dbReference type="CDD" id="cd07377">
    <property type="entry name" value="WHTH_GntR"/>
    <property type="match status" value="1"/>
</dbReference>
<dbReference type="PROSITE" id="PS50949">
    <property type="entry name" value="HTH_GNTR"/>
    <property type="match status" value="1"/>
</dbReference>
<dbReference type="Gene3D" id="1.10.10.10">
    <property type="entry name" value="Winged helix-like DNA-binding domain superfamily/Winged helix DNA-binding domain"/>
    <property type="match status" value="1"/>
</dbReference>
<dbReference type="InterPro" id="IPR000524">
    <property type="entry name" value="Tscrpt_reg_HTH_GntR"/>
</dbReference>
<keyword evidence="2 5" id="KW-0238">DNA-binding</keyword>
<evidence type="ECO:0000256" key="1">
    <source>
        <dbReference type="ARBA" id="ARBA00023015"/>
    </source>
</evidence>
<dbReference type="GO" id="GO:0003700">
    <property type="term" value="F:DNA-binding transcription factor activity"/>
    <property type="evidence" value="ECO:0007669"/>
    <property type="project" value="InterPro"/>
</dbReference>
<dbReference type="AlphaFoldDB" id="A0A7W5Z6T6"/>
<sequence length="247" mass="27118">MITHSVVYSQIGQASRAEQVVERLSNAIVCGLLEAEEQLPSESELARLFGVSTVTVREALNTLRERRFIDTRRGRNGGSFVCHVPADLAFSSHPLRSVSTDYLADLGELQCAITGRSVWLASQRSTAQDCQRLAGLRDDFVSAGQAEARVQADMRYQLALAANAQSARLANMVLEIQAEWVPLAVAIYQDDAVHAETARAHSEIFEALQATDARGGRAVAESWIKSLTDHLIGCKHRMQTTPAKERE</sequence>
<evidence type="ECO:0000256" key="2">
    <source>
        <dbReference type="ARBA" id="ARBA00023125"/>
    </source>
</evidence>
<evidence type="ECO:0000313" key="5">
    <source>
        <dbReference type="EMBL" id="MBB3810752.1"/>
    </source>
</evidence>
<feature type="domain" description="HTH gntR-type" evidence="4">
    <location>
        <begin position="14"/>
        <end position="84"/>
    </location>
</feature>
<evidence type="ECO:0000313" key="6">
    <source>
        <dbReference type="Proteomes" id="UP000537592"/>
    </source>
</evidence>
<dbReference type="SUPFAM" id="SSF46785">
    <property type="entry name" value="Winged helix' DNA-binding domain"/>
    <property type="match status" value="1"/>
</dbReference>
<dbReference type="SMART" id="SM00345">
    <property type="entry name" value="HTH_GNTR"/>
    <property type="match status" value="1"/>
</dbReference>
<dbReference type="Proteomes" id="UP000537592">
    <property type="component" value="Unassembled WGS sequence"/>
</dbReference>
<dbReference type="InterPro" id="IPR036390">
    <property type="entry name" value="WH_DNA-bd_sf"/>
</dbReference>
<dbReference type="InterPro" id="IPR011711">
    <property type="entry name" value="GntR_C"/>
</dbReference>
<dbReference type="PRINTS" id="PR00035">
    <property type="entry name" value="HTHGNTR"/>
</dbReference>
<protein>
    <submittedName>
        <fullName evidence="5">DNA-binding FadR family transcriptional regulator</fullName>
    </submittedName>
</protein>
<dbReference type="EMBL" id="JACICC010000008">
    <property type="protein sequence ID" value="MBB3810752.1"/>
    <property type="molecule type" value="Genomic_DNA"/>
</dbReference>
<dbReference type="PANTHER" id="PTHR43537:SF5">
    <property type="entry name" value="UXU OPERON TRANSCRIPTIONAL REGULATOR"/>
    <property type="match status" value="1"/>
</dbReference>
<reference evidence="5 6" key="1">
    <citation type="submission" date="2020-08" db="EMBL/GenBank/DDBJ databases">
        <title>Genomic Encyclopedia of Type Strains, Phase IV (KMG-IV): sequencing the most valuable type-strain genomes for metagenomic binning, comparative biology and taxonomic classification.</title>
        <authorList>
            <person name="Goeker M."/>
        </authorList>
    </citation>
    <scope>NUCLEOTIDE SEQUENCE [LARGE SCALE GENOMIC DNA]</scope>
    <source>
        <strain evidence="5 6">DSM 28760</strain>
    </source>
</reference>
<keyword evidence="1" id="KW-0805">Transcription regulation</keyword>
<name>A0A7W5Z6T6_9HYPH</name>
<accession>A0A7W5Z6T6</accession>
<dbReference type="Gene3D" id="1.20.120.530">
    <property type="entry name" value="GntR ligand-binding domain-like"/>
    <property type="match status" value="1"/>
</dbReference>
<dbReference type="Pfam" id="PF00392">
    <property type="entry name" value="GntR"/>
    <property type="match status" value="1"/>
</dbReference>
<dbReference type="SUPFAM" id="SSF48008">
    <property type="entry name" value="GntR ligand-binding domain-like"/>
    <property type="match status" value="1"/>
</dbReference>
<gene>
    <name evidence="5" type="ORF">FHS81_002858</name>
</gene>
<dbReference type="Pfam" id="PF07729">
    <property type="entry name" value="FCD"/>
    <property type="match status" value="1"/>
</dbReference>
<dbReference type="InterPro" id="IPR036388">
    <property type="entry name" value="WH-like_DNA-bd_sf"/>
</dbReference>
<organism evidence="5 6">
    <name type="scientific">Pseudochelatococcus contaminans</name>
    <dbReference type="NCBI Taxonomy" id="1538103"/>
    <lineage>
        <taxon>Bacteria</taxon>
        <taxon>Pseudomonadati</taxon>
        <taxon>Pseudomonadota</taxon>
        <taxon>Alphaproteobacteria</taxon>
        <taxon>Hyphomicrobiales</taxon>
        <taxon>Chelatococcaceae</taxon>
        <taxon>Pseudochelatococcus</taxon>
    </lineage>
</organism>
<proteinExistence type="predicted"/>
<dbReference type="GO" id="GO:0003677">
    <property type="term" value="F:DNA binding"/>
    <property type="evidence" value="ECO:0007669"/>
    <property type="project" value="UniProtKB-KW"/>
</dbReference>